<evidence type="ECO:0000313" key="2">
    <source>
        <dbReference type="EMBL" id="MFD1031566.1"/>
    </source>
</evidence>
<comment type="caution">
    <text evidence="2">The sequence shown here is derived from an EMBL/GenBank/DDBJ whole genome shotgun (WGS) entry which is preliminary data.</text>
</comment>
<protein>
    <submittedName>
        <fullName evidence="2">Uncharacterized protein</fullName>
    </submittedName>
</protein>
<keyword evidence="1" id="KW-1133">Transmembrane helix</keyword>
<evidence type="ECO:0000313" key="3">
    <source>
        <dbReference type="Proteomes" id="UP001597109"/>
    </source>
</evidence>
<proteinExistence type="predicted"/>
<gene>
    <name evidence="2" type="ORF">ACFQ1X_09010</name>
</gene>
<reference evidence="3" key="1">
    <citation type="journal article" date="2019" name="Int. J. Syst. Evol. Microbiol.">
        <title>The Global Catalogue of Microorganisms (GCM) 10K type strain sequencing project: providing services to taxonomists for standard genome sequencing and annotation.</title>
        <authorList>
            <consortium name="The Broad Institute Genomics Platform"/>
            <consortium name="The Broad Institute Genome Sequencing Center for Infectious Disease"/>
            <person name="Wu L."/>
            <person name="Ma J."/>
        </authorList>
    </citation>
    <scope>NUCLEOTIDE SEQUENCE [LARGE SCALE GENOMIC DNA]</scope>
    <source>
        <strain evidence="3">CCUG 56756</strain>
    </source>
</reference>
<evidence type="ECO:0000256" key="1">
    <source>
        <dbReference type="SAM" id="Phobius"/>
    </source>
</evidence>
<keyword evidence="1" id="KW-0472">Membrane</keyword>
<feature type="transmembrane region" description="Helical" evidence="1">
    <location>
        <begin position="6"/>
        <end position="23"/>
    </location>
</feature>
<dbReference type="EMBL" id="JBHTKI010000012">
    <property type="protein sequence ID" value="MFD1031566.1"/>
    <property type="molecule type" value="Genomic_DNA"/>
</dbReference>
<keyword evidence="1" id="KW-0812">Transmembrane</keyword>
<dbReference type="RefSeq" id="WP_144840065.1">
    <property type="nucleotide sequence ID" value="NZ_JBHTKI010000012.1"/>
</dbReference>
<name>A0ABW3LD03_9BACL</name>
<keyword evidence="3" id="KW-1185">Reference proteome</keyword>
<sequence length="110" mass="12280">MKKFTWPIALSCLILIGGIFMILSNYKADAELSGFPIPQNAELVEENDYGKNFDWPKASGDHGIPWSYGLALKLDGWEKVKGELTPIYQKNGKKVDLIATTDHLSVLKVK</sequence>
<accession>A0ABW3LD03</accession>
<organism evidence="2 3">
    <name type="scientific">Metaplanococcus flavidus</name>
    <dbReference type="NCBI Taxonomy" id="569883"/>
    <lineage>
        <taxon>Bacteria</taxon>
        <taxon>Bacillati</taxon>
        <taxon>Bacillota</taxon>
        <taxon>Bacilli</taxon>
        <taxon>Bacillales</taxon>
        <taxon>Caryophanaceae</taxon>
        <taxon>Metaplanococcus</taxon>
    </lineage>
</organism>
<dbReference type="Proteomes" id="UP001597109">
    <property type="component" value="Unassembled WGS sequence"/>
</dbReference>